<sequence>ARKRTKSLTDGFRIFTKTKLPAEAEDSAPPPRTDPEGPLTVSYAAHTIRSNGEITSAGAGAWAGDDHPVNTEIKLPAQMIKSKQNAEAIAVLVAAQKTALDTELRLEGSRSSVGTAMTKNLEKWEDRGWIGVPNRTTLQSLSSELHSRTAKTTFVISEGSAGSGPANTMSITGARKTETDQIYRGINPDNELLGAKLSTMTQSLAIWKSIRHKDIGRNIRNFLWKSMHSAHRVGKYWEHIPECGDRMNCVHCGAEESLQHILLECSSPGQSEVWELAEKFWKQKYSEWPEMSMGLLLGSSLAVFKDENGKPQPAKARLYRILVSESTHVIWKLRCDSVIGRGGVPPTANEVHNRWVKTINGRLEIDINLTNRLKYGKQHAITPSLVLDTWRGTLHREGELPEDWLREPGVLISVPALWPARSKSIGEEPHTVSAWHLVRKAFPRGGSKDVLGGRESPTFARSRRLTYC</sequence>
<feature type="region of interest" description="Disordered" evidence="1">
    <location>
        <begin position="18"/>
        <end position="39"/>
    </location>
</feature>
<dbReference type="AlphaFoldDB" id="A0AAD7K002"/>
<feature type="non-terminal residue" evidence="2">
    <location>
        <position position="1"/>
    </location>
</feature>
<evidence type="ECO:0000313" key="3">
    <source>
        <dbReference type="Proteomes" id="UP001215598"/>
    </source>
</evidence>
<organism evidence="2 3">
    <name type="scientific">Mycena metata</name>
    <dbReference type="NCBI Taxonomy" id="1033252"/>
    <lineage>
        <taxon>Eukaryota</taxon>
        <taxon>Fungi</taxon>
        <taxon>Dikarya</taxon>
        <taxon>Basidiomycota</taxon>
        <taxon>Agaricomycotina</taxon>
        <taxon>Agaricomycetes</taxon>
        <taxon>Agaricomycetidae</taxon>
        <taxon>Agaricales</taxon>
        <taxon>Marasmiineae</taxon>
        <taxon>Mycenaceae</taxon>
        <taxon>Mycena</taxon>
    </lineage>
</organism>
<reference evidence="2" key="1">
    <citation type="submission" date="2023-03" db="EMBL/GenBank/DDBJ databases">
        <title>Massive genome expansion in bonnet fungi (Mycena s.s.) driven by repeated elements and novel gene families across ecological guilds.</title>
        <authorList>
            <consortium name="Lawrence Berkeley National Laboratory"/>
            <person name="Harder C.B."/>
            <person name="Miyauchi S."/>
            <person name="Viragh M."/>
            <person name="Kuo A."/>
            <person name="Thoen E."/>
            <person name="Andreopoulos B."/>
            <person name="Lu D."/>
            <person name="Skrede I."/>
            <person name="Drula E."/>
            <person name="Henrissat B."/>
            <person name="Morin E."/>
            <person name="Kohler A."/>
            <person name="Barry K."/>
            <person name="LaButti K."/>
            <person name="Morin E."/>
            <person name="Salamov A."/>
            <person name="Lipzen A."/>
            <person name="Mereny Z."/>
            <person name="Hegedus B."/>
            <person name="Baldrian P."/>
            <person name="Stursova M."/>
            <person name="Weitz H."/>
            <person name="Taylor A."/>
            <person name="Grigoriev I.V."/>
            <person name="Nagy L.G."/>
            <person name="Martin F."/>
            <person name="Kauserud H."/>
        </authorList>
    </citation>
    <scope>NUCLEOTIDE SEQUENCE</scope>
    <source>
        <strain evidence="2">CBHHK182m</strain>
    </source>
</reference>
<evidence type="ECO:0000313" key="2">
    <source>
        <dbReference type="EMBL" id="KAJ7775455.1"/>
    </source>
</evidence>
<dbReference type="EMBL" id="JARKIB010000010">
    <property type="protein sequence ID" value="KAJ7775455.1"/>
    <property type="molecule type" value="Genomic_DNA"/>
</dbReference>
<gene>
    <name evidence="2" type="ORF">B0H16DRAFT_1756813</name>
</gene>
<proteinExistence type="predicted"/>
<protein>
    <submittedName>
        <fullName evidence="2">Ribonuclease H-like protein</fullName>
    </submittedName>
</protein>
<accession>A0AAD7K002</accession>
<dbReference type="GO" id="GO:0003676">
    <property type="term" value="F:nucleic acid binding"/>
    <property type="evidence" value="ECO:0007669"/>
    <property type="project" value="InterPro"/>
</dbReference>
<evidence type="ECO:0000256" key="1">
    <source>
        <dbReference type="SAM" id="MobiDB-lite"/>
    </source>
</evidence>
<dbReference type="Gene3D" id="3.30.420.10">
    <property type="entry name" value="Ribonuclease H-like superfamily/Ribonuclease H"/>
    <property type="match status" value="1"/>
</dbReference>
<dbReference type="InterPro" id="IPR036397">
    <property type="entry name" value="RNaseH_sf"/>
</dbReference>
<name>A0AAD7K002_9AGAR</name>
<dbReference type="Proteomes" id="UP001215598">
    <property type="component" value="Unassembled WGS sequence"/>
</dbReference>
<keyword evidence="3" id="KW-1185">Reference proteome</keyword>
<comment type="caution">
    <text evidence="2">The sequence shown here is derived from an EMBL/GenBank/DDBJ whole genome shotgun (WGS) entry which is preliminary data.</text>
</comment>